<evidence type="ECO:0000256" key="5">
    <source>
        <dbReference type="ARBA" id="ARBA00023002"/>
    </source>
</evidence>
<comment type="similarity">
    <text evidence="2">Belongs to the nitroreductase family.</text>
</comment>
<keyword evidence="3" id="KW-0285">Flavoprotein</keyword>
<evidence type="ECO:0000313" key="8">
    <source>
        <dbReference type="Proteomes" id="UP001385809"/>
    </source>
</evidence>
<keyword evidence="5" id="KW-0560">Oxidoreductase</keyword>
<evidence type="ECO:0000259" key="6">
    <source>
        <dbReference type="Pfam" id="PF00881"/>
    </source>
</evidence>
<dbReference type="InterPro" id="IPR000415">
    <property type="entry name" value="Nitroreductase-like"/>
</dbReference>
<dbReference type="Proteomes" id="UP001385809">
    <property type="component" value="Unassembled WGS sequence"/>
</dbReference>
<dbReference type="Pfam" id="PF00881">
    <property type="entry name" value="Nitroreductase"/>
    <property type="match status" value="1"/>
</dbReference>
<evidence type="ECO:0000313" key="7">
    <source>
        <dbReference type="EMBL" id="MEJ2870466.1"/>
    </source>
</evidence>
<name>A0ABU8MT27_9PSEU</name>
<dbReference type="SUPFAM" id="SSF55469">
    <property type="entry name" value="FMN-dependent nitroreductase-like"/>
    <property type="match status" value="1"/>
</dbReference>
<evidence type="ECO:0000256" key="2">
    <source>
        <dbReference type="ARBA" id="ARBA00007118"/>
    </source>
</evidence>
<dbReference type="Gene3D" id="3.40.109.10">
    <property type="entry name" value="NADH Oxidase"/>
    <property type="match status" value="1"/>
</dbReference>
<feature type="domain" description="Nitroreductase" evidence="6">
    <location>
        <begin position="8"/>
        <end position="194"/>
    </location>
</feature>
<evidence type="ECO:0000256" key="1">
    <source>
        <dbReference type="ARBA" id="ARBA00001917"/>
    </source>
</evidence>
<proteinExistence type="inferred from homology"/>
<comment type="cofactor">
    <cofactor evidence="1">
        <name>FMN</name>
        <dbReference type="ChEBI" id="CHEBI:58210"/>
    </cofactor>
</comment>
<evidence type="ECO:0000256" key="3">
    <source>
        <dbReference type="ARBA" id="ARBA00022630"/>
    </source>
</evidence>
<evidence type="ECO:0000256" key="4">
    <source>
        <dbReference type="ARBA" id="ARBA00022643"/>
    </source>
</evidence>
<keyword evidence="4" id="KW-0288">FMN</keyword>
<comment type="caution">
    <text evidence="7">The sequence shown here is derived from an EMBL/GenBank/DDBJ whole genome shotgun (WGS) entry which is preliminary data.</text>
</comment>
<keyword evidence="8" id="KW-1185">Reference proteome</keyword>
<protein>
    <submittedName>
        <fullName evidence="7">Nitroreductase</fullName>
    </submittedName>
</protein>
<accession>A0ABU8MT27</accession>
<reference evidence="7 8" key="1">
    <citation type="submission" date="2024-03" db="EMBL/GenBank/DDBJ databases">
        <title>Actinomycetospora sp. OC33-EN08, a novel actinomycete isolated from wild orchid (Aerides multiflora).</title>
        <authorList>
            <person name="Suriyachadkun C."/>
        </authorList>
    </citation>
    <scope>NUCLEOTIDE SEQUENCE [LARGE SCALE GENOMIC DNA]</scope>
    <source>
        <strain evidence="7 8">OC33-EN08</strain>
    </source>
</reference>
<dbReference type="PANTHER" id="PTHR43673:SF2">
    <property type="entry name" value="NITROREDUCTASE"/>
    <property type="match status" value="1"/>
</dbReference>
<dbReference type="EMBL" id="JBBEGN010000013">
    <property type="protein sequence ID" value="MEJ2870466.1"/>
    <property type="molecule type" value="Genomic_DNA"/>
</dbReference>
<dbReference type="PANTHER" id="PTHR43673">
    <property type="entry name" value="NAD(P)H NITROREDUCTASE YDGI-RELATED"/>
    <property type="match status" value="1"/>
</dbReference>
<sequence>MDFEGLLSSRWSCRAYRDEQVAPELLEEIFAVAQRTASWCNTQPWQVLLTRGAATKRFAESLTAHVQANPPSPDLEMPAEYRGIYQERRRGAGFALYGALGIGRKDAEAKEAQMLKNYSFFGAPHVAVITTDRLQGTYGAIDCGAYVTNILTAARERGVATIPQAAIAVYSGHVREYFDLPDDRLVVCAISLGYADEADPVNGFRTERASVADAVQVLE</sequence>
<organism evidence="7 8">
    <name type="scientific">Actinomycetospora aurantiaca</name>
    <dbReference type="NCBI Taxonomy" id="3129233"/>
    <lineage>
        <taxon>Bacteria</taxon>
        <taxon>Bacillati</taxon>
        <taxon>Actinomycetota</taxon>
        <taxon>Actinomycetes</taxon>
        <taxon>Pseudonocardiales</taxon>
        <taxon>Pseudonocardiaceae</taxon>
        <taxon>Actinomycetospora</taxon>
    </lineage>
</organism>
<dbReference type="InterPro" id="IPR029479">
    <property type="entry name" value="Nitroreductase"/>
</dbReference>
<dbReference type="CDD" id="cd02136">
    <property type="entry name" value="PnbA_NfnB-like"/>
    <property type="match status" value="1"/>
</dbReference>
<gene>
    <name evidence="7" type="ORF">WCD74_22040</name>
</gene>
<dbReference type="RefSeq" id="WP_337697035.1">
    <property type="nucleotide sequence ID" value="NZ_JBBEGN010000013.1"/>
</dbReference>